<feature type="binding site" evidence="7">
    <location>
        <position position="227"/>
    </location>
    <ligand>
        <name>FMN</name>
        <dbReference type="ChEBI" id="CHEBI:58210"/>
    </ligand>
</feature>
<keyword evidence="3 7" id="KW-0288">FMN</keyword>
<feature type="binding site" evidence="7">
    <location>
        <position position="201"/>
    </location>
    <ligand>
        <name>glyoxylate</name>
        <dbReference type="ChEBI" id="CHEBI:36655"/>
    </ligand>
</feature>
<dbReference type="InterPro" id="IPR012133">
    <property type="entry name" value="Alpha-hydoxy_acid_DH_FMN"/>
</dbReference>
<dbReference type="PANTHER" id="PTHR10578:SF107">
    <property type="entry name" value="2-HYDROXYACID OXIDASE 1"/>
    <property type="match status" value="1"/>
</dbReference>
<evidence type="ECO:0000256" key="6">
    <source>
        <dbReference type="PIRSR" id="PIRSR000138-1"/>
    </source>
</evidence>
<feature type="binding site" evidence="7">
    <location>
        <begin position="149"/>
        <end position="151"/>
    </location>
    <ligand>
        <name>FMN</name>
        <dbReference type="ChEBI" id="CHEBI:58210"/>
    </ligand>
</feature>
<feature type="binding site" evidence="7">
    <location>
        <position position="199"/>
    </location>
    <ligand>
        <name>FMN</name>
        <dbReference type="ChEBI" id="CHEBI:58210"/>
    </ligand>
</feature>
<evidence type="ECO:0000256" key="4">
    <source>
        <dbReference type="ARBA" id="ARBA00023002"/>
    </source>
</evidence>
<name>E0Y1D1_9PROT</name>
<keyword evidence="4" id="KW-0560">Oxidoreductase</keyword>
<feature type="binding site" evidence="7">
    <location>
        <position position="178"/>
    </location>
    <ligand>
        <name>FMN</name>
        <dbReference type="ChEBI" id="CHEBI:58210"/>
    </ligand>
</feature>
<evidence type="ECO:0000256" key="2">
    <source>
        <dbReference type="ARBA" id="ARBA00022630"/>
    </source>
</evidence>
<feature type="binding site" evidence="7">
    <location>
        <position position="236"/>
    </location>
    <ligand>
        <name>FMN</name>
        <dbReference type="ChEBI" id="CHEBI:58210"/>
    </ligand>
</feature>
<feature type="domain" description="FMN hydroxy acid dehydrogenase" evidence="8">
    <location>
        <begin position="70"/>
        <end position="449"/>
    </location>
</feature>
<feature type="binding site" evidence="7">
    <location>
        <position position="344"/>
    </location>
    <ligand>
        <name>FMN</name>
        <dbReference type="ChEBI" id="CHEBI:58210"/>
    </ligand>
</feature>
<evidence type="ECO:0000256" key="3">
    <source>
        <dbReference type="ARBA" id="ARBA00022643"/>
    </source>
</evidence>
<feature type="binding site" evidence="7">
    <location>
        <position position="322"/>
    </location>
    <ligand>
        <name>FMN</name>
        <dbReference type="ChEBI" id="CHEBI:58210"/>
    </ligand>
</feature>
<dbReference type="PANTHER" id="PTHR10578">
    <property type="entry name" value="S -2-HYDROXY-ACID OXIDASE-RELATED"/>
    <property type="match status" value="1"/>
</dbReference>
<dbReference type="GO" id="GO:0004459">
    <property type="term" value="F:L-lactate dehydrogenase (NAD+) activity"/>
    <property type="evidence" value="ECO:0007669"/>
    <property type="project" value="TreeGrafter"/>
</dbReference>
<reference evidence="9" key="1">
    <citation type="journal article" date="2011" name="Environ. Microbiol.">
        <title>Time-series analyses of Monterey Bay coastal microbial picoplankton using a 'genome proxy' microarray.</title>
        <authorList>
            <person name="Rich V.I."/>
            <person name="Pham V.D."/>
            <person name="Eppley J."/>
            <person name="Shi Y."/>
            <person name="DeLong E.F."/>
        </authorList>
    </citation>
    <scope>NUCLEOTIDE SEQUENCE</scope>
</reference>
<dbReference type="PROSITE" id="PS51349">
    <property type="entry name" value="FMN_HYDROXY_ACID_DH_2"/>
    <property type="match status" value="1"/>
</dbReference>
<proteinExistence type="inferred from homology"/>
<feature type="active site" description="Proton acceptor" evidence="6">
    <location>
        <position position="346"/>
    </location>
</feature>
<feature type="binding site" evidence="7">
    <location>
        <position position="349"/>
    </location>
    <ligand>
        <name>glyoxylate</name>
        <dbReference type="ChEBI" id="CHEBI:36655"/>
    </ligand>
</feature>
<dbReference type="GO" id="GO:0009060">
    <property type="term" value="P:aerobic respiration"/>
    <property type="evidence" value="ECO:0007669"/>
    <property type="project" value="TreeGrafter"/>
</dbReference>
<evidence type="ECO:0000256" key="5">
    <source>
        <dbReference type="ARBA" id="ARBA00024042"/>
    </source>
</evidence>
<organism evidence="9">
    <name type="scientific">uncultured alpha proteobacterium EB080_L58F04</name>
    <dbReference type="NCBI Taxonomy" id="710798"/>
    <lineage>
        <taxon>Bacteria</taxon>
        <taxon>Pseudomonadati</taxon>
        <taxon>Pseudomonadota</taxon>
        <taxon>Alphaproteobacteria</taxon>
        <taxon>environmental samples</taxon>
    </lineage>
</organism>
<evidence type="ECO:0000256" key="1">
    <source>
        <dbReference type="ARBA" id="ARBA00001917"/>
    </source>
</evidence>
<protein>
    <submittedName>
        <fullName evidence="9">L-lactate dehydrogenase (FMn-dependent) and related alpha-hydroxy acid dehydrogenases</fullName>
    </submittedName>
</protein>
<keyword evidence="2 7" id="KW-0285">Flavoprotein</keyword>
<dbReference type="CDD" id="cd02809">
    <property type="entry name" value="alpha_hydroxyacid_oxid_FMN"/>
    <property type="match status" value="1"/>
</dbReference>
<accession>E0Y1D1</accession>
<dbReference type="AlphaFoldDB" id="E0Y1D1"/>
<evidence type="ECO:0000256" key="7">
    <source>
        <dbReference type="PIRSR" id="PIRSR000138-2"/>
    </source>
</evidence>
<feature type="binding site" evidence="7">
    <location>
        <position position="346"/>
    </location>
    <ligand>
        <name>glyoxylate</name>
        <dbReference type="ChEBI" id="CHEBI:36655"/>
    </ligand>
</feature>
<dbReference type="GO" id="GO:0010181">
    <property type="term" value="F:FMN binding"/>
    <property type="evidence" value="ECO:0007669"/>
    <property type="project" value="InterPro"/>
</dbReference>
<dbReference type="GO" id="GO:0005886">
    <property type="term" value="C:plasma membrane"/>
    <property type="evidence" value="ECO:0007669"/>
    <property type="project" value="TreeGrafter"/>
</dbReference>
<sequence length="449" mass="49354">MGVIIAAHGGKVAPIKLIEKRMFSKCSIIFFRSDVYAKEIKKPKSTKFIHPIAAAALDKNILVSPYTDMDLDTRYPGIFDLKLAAKRKLPHFVWEYLDSATGTESTLVNNRIAFDQLRMMPSVLHGPLAVDLNCNFLGKTFDLPFGVAPVGLSGLIWPNAETLLARNAKDSNLPYTLSTVACQTPETIGPVANGNGWFQLYPPRDPEIRTDMLSRVKNAGFETLVLTVDLPVASRRERQTRSGITQPPRLTPRLLAQIAQKPHWALATAAFGRPAMPFLNKYAKVKPGMPPTAHIGYLLRASPDEAYLSWLRENWQGSLIVKGILNPDDTKRLERIGVDALWVSNHAGRQFDGAPESISMLPSIRRATTLPLIFDSGIESGLDILRALALGADFVMLGKAWHYALGALGPLGPVHLTDILRKDLIANMGQLGLENLKDCAGKIIAKQPD</sequence>
<dbReference type="Pfam" id="PF01070">
    <property type="entry name" value="FMN_dh"/>
    <property type="match status" value="1"/>
</dbReference>
<evidence type="ECO:0000259" key="8">
    <source>
        <dbReference type="PROSITE" id="PS51349"/>
    </source>
</evidence>
<dbReference type="SUPFAM" id="SSF51395">
    <property type="entry name" value="FMN-linked oxidoreductases"/>
    <property type="match status" value="1"/>
</dbReference>
<dbReference type="Gene3D" id="3.20.20.70">
    <property type="entry name" value="Aldolase class I"/>
    <property type="match status" value="1"/>
</dbReference>
<dbReference type="InterPro" id="IPR000262">
    <property type="entry name" value="FMN-dep_DH"/>
</dbReference>
<comment type="similarity">
    <text evidence="5">Belongs to the FMN-dependent alpha-hydroxy acid dehydrogenase family.</text>
</comment>
<dbReference type="PIRSF" id="PIRSF000138">
    <property type="entry name" value="Al-hdrx_acd_dh"/>
    <property type="match status" value="1"/>
</dbReference>
<feature type="binding site" evidence="7">
    <location>
        <position position="96"/>
    </location>
    <ligand>
        <name>glyoxylate</name>
        <dbReference type="ChEBI" id="CHEBI:36655"/>
    </ligand>
</feature>
<evidence type="ECO:0000313" key="9">
    <source>
        <dbReference type="EMBL" id="ADI20472.1"/>
    </source>
</evidence>
<dbReference type="InterPro" id="IPR037396">
    <property type="entry name" value="FMN_HAD"/>
</dbReference>
<dbReference type="EMBL" id="GU474942">
    <property type="protein sequence ID" value="ADI20472.1"/>
    <property type="molecule type" value="Genomic_DNA"/>
</dbReference>
<comment type="cofactor">
    <cofactor evidence="1">
        <name>FMN</name>
        <dbReference type="ChEBI" id="CHEBI:58210"/>
    </cofactor>
</comment>
<dbReference type="InterPro" id="IPR013785">
    <property type="entry name" value="Aldolase_TIM"/>
</dbReference>